<dbReference type="PANTHER" id="PTHR34948">
    <property type="entry name" value="OS08G0299200 PROTEIN"/>
    <property type="match status" value="1"/>
</dbReference>
<feature type="domain" description="CYTH" evidence="1">
    <location>
        <begin position="4"/>
        <end position="191"/>
    </location>
</feature>
<protein>
    <recommendedName>
        <fullName evidence="1">CYTH domain-containing protein</fullName>
    </recommendedName>
</protein>
<dbReference type="PANTHER" id="PTHR34948:SF2">
    <property type="entry name" value="TRIPHOSPHATE TUNNEL METALLOENZYME 3"/>
    <property type="match status" value="1"/>
</dbReference>
<name>A0ABZ2STY1_9ENTE</name>
<dbReference type="InterPro" id="IPR023577">
    <property type="entry name" value="CYTH_domain"/>
</dbReference>
<dbReference type="EMBL" id="CP147250">
    <property type="protein sequence ID" value="WYJ79201.1"/>
    <property type="molecule type" value="Genomic_DNA"/>
</dbReference>
<dbReference type="RefSeq" id="WP_206854899.1">
    <property type="nucleotide sequence ID" value="NZ_CP147250.1"/>
</dbReference>
<accession>A0ABZ2STY1</accession>
<dbReference type="SUPFAM" id="SSF55154">
    <property type="entry name" value="CYTH-like phosphatases"/>
    <property type="match status" value="1"/>
</dbReference>
<dbReference type="InterPro" id="IPR033469">
    <property type="entry name" value="CYTH-like_dom_sf"/>
</dbReference>
<dbReference type="PROSITE" id="PS51707">
    <property type="entry name" value="CYTH"/>
    <property type="match status" value="1"/>
</dbReference>
<gene>
    <name evidence="2" type="ORF">DOK79_000710</name>
</gene>
<dbReference type="Proteomes" id="UP000664360">
    <property type="component" value="Chromosome"/>
</dbReference>
<proteinExistence type="predicted"/>
<dbReference type="Pfam" id="PF01928">
    <property type="entry name" value="CYTH"/>
    <property type="match status" value="1"/>
</dbReference>
<dbReference type="Gene3D" id="2.40.320.10">
    <property type="entry name" value="Hypothetical Protein Pfu-838710-001"/>
    <property type="match status" value="1"/>
</dbReference>
<reference evidence="2 3" key="1">
    <citation type="submission" date="2024-03" db="EMBL/GenBank/DDBJ databases">
        <title>The Genome Sequence of Enterococcus sp. DIV1094.</title>
        <authorList>
            <consortium name="The Broad Institute Genomics Platform"/>
            <consortium name="The Broad Institute Microbial Omics Core"/>
            <consortium name="The Broad Institute Genomic Center for Infectious Diseases"/>
            <person name="Earl A."/>
            <person name="Manson A."/>
            <person name="Gilmore M."/>
            <person name="Schwartman J."/>
            <person name="Shea T."/>
            <person name="Abouelleil A."/>
            <person name="Cao P."/>
            <person name="Chapman S."/>
            <person name="Cusick C."/>
            <person name="Young S."/>
            <person name="Neafsey D."/>
            <person name="Nusbaum C."/>
            <person name="Birren B."/>
        </authorList>
    </citation>
    <scope>NUCLEOTIDE SEQUENCE [LARGE SCALE GENOMIC DNA]</scope>
    <source>
        <strain evidence="2 3">DIV1094</strain>
    </source>
</reference>
<sequence length="191" mass="22390">MTEMVEIEFKTLLTKEDYMRLLSHYQLTADRFHSQTNFYYDTPDFQLKQNGCGLRIRVLDNYAEYTLKTPAIEGKLETTDSYTVQEATKMIEEHRLPRTGAVFQKLQEFSIDSSQLINIGHLTTKRAEFPIEEGLLAIDESWGEQLHDYELELEVTDAKSGKKAFEHFLQRQSIPYHPSKNKIQRMFEAKN</sequence>
<dbReference type="SMART" id="SM01118">
    <property type="entry name" value="CYTH"/>
    <property type="match status" value="1"/>
</dbReference>
<evidence type="ECO:0000259" key="1">
    <source>
        <dbReference type="PROSITE" id="PS51707"/>
    </source>
</evidence>
<dbReference type="CDD" id="cd07762">
    <property type="entry name" value="CYTH-like_Pase_1"/>
    <property type="match status" value="1"/>
</dbReference>
<keyword evidence="3" id="KW-1185">Reference proteome</keyword>
<evidence type="ECO:0000313" key="3">
    <source>
        <dbReference type="Proteomes" id="UP000664360"/>
    </source>
</evidence>
<dbReference type="InterPro" id="IPR009195">
    <property type="entry name" value="Uncharacterised_YjbK"/>
</dbReference>
<organism evidence="2 3">
    <name type="scientific">Candidatus Enterococcus mangumiae</name>
    <dbReference type="NCBI Taxonomy" id="2230878"/>
    <lineage>
        <taxon>Bacteria</taxon>
        <taxon>Bacillati</taxon>
        <taxon>Bacillota</taxon>
        <taxon>Bacilli</taxon>
        <taxon>Lactobacillales</taxon>
        <taxon>Enterococcaceae</taxon>
        <taxon>Enterococcus</taxon>
    </lineage>
</organism>
<dbReference type="PIRSF" id="PIRSF012526">
    <property type="entry name" value="CYTH_UCP012526"/>
    <property type="match status" value="1"/>
</dbReference>
<evidence type="ECO:0000313" key="2">
    <source>
        <dbReference type="EMBL" id="WYJ79201.1"/>
    </source>
</evidence>